<reference evidence="1" key="1">
    <citation type="journal article" date="2021" name="New Phytol.">
        <title>Evolutionary innovations through gain and loss of genes in the ectomycorrhizal Boletales.</title>
        <authorList>
            <person name="Wu G."/>
            <person name="Miyauchi S."/>
            <person name="Morin E."/>
            <person name="Kuo A."/>
            <person name="Drula E."/>
            <person name="Varga T."/>
            <person name="Kohler A."/>
            <person name="Feng B."/>
            <person name="Cao Y."/>
            <person name="Lipzen A."/>
            <person name="Daum C."/>
            <person name="Hundley H."/>
            <person name="Pangilinan J."/>
            <person name="Johnson J."/>
            <person name="Barry K."/>
            <person name="LaButti K."/>
            <person name="Ng V."/>
            <person name="Ahrendt S."/>
            <person name="Min B."/>
            <person name="Choi I.G."/>
            <person name="Park H."/>
            <person name="Plett J.M."/>
            <person name="Magnuson J."/>
            <person name="Spatafora J.W."/>
            <person name="Nagy L.G."/>
            <person name="Henrissat B."/>
            <person name="Grigoriev I.V."/>
            <person name="Yang Z.L."/>
            <person name="Xu J."/>
            <person name="Martin F.M."/>
        </authorList>
    </citation>
    <scope>NUCLEOTIDE SEQUENCE</scope>
    <source>
        <strain evidence="1">ATCC 28755</strain>
    </source>
</reference>
<dbReference type="Proteomes" id="UP000790377">
    <property type="component" value="Unassembled WGS sequence"/>
</dbReference>
<evidence type="ECO:0000313" key="2">
    <source>
        <dbReference type="Proteomes" id="UP000790377"/>
    </source>
</evidence>
<evidence type="ECO:0000313" key="1">
    <source>
        <dbReference type="EMBL" id="KAH7906572.1"/>
    </source>
</evidence>
<keyword evidence="2" id="KW-1185">Reference proteome</keyword>
<accession>A0ACB8A1K0</accession>
<name>A0ACB8A1K0_9AGAM</name>
<gene>
    <name evidence="1" type="ORF">BJ138DRAFT_1117446</name>
</gene>
<dbReference type="EMBL" id="MU268000">
    <property type="protein sequence ID" value="KAH7906572.1"/>
    <property type="molecule type" value="Genomic_DNA"/>
</dbReference>
<sequence>MDSYPFLDEFARMIAVQYNAVVSINAVVQGDLTHNQLVFRTGQSGHIFNGVRGSWPSYDPSTYASVRNSMIAFAGECFRTGDPVNNPSAGAATSSISSTDQPLENQEDNTIILDPNHDATAPHVNDVDQVEDASALAVEDIVGQVEHENGPAEQDIENEAPVVVESKGMKEIVTGGRFIDGISVDDCPTKQFKLYRKLRGFAYLGKAWLNCVQSFINFERFHGFSDDRHYISTRHRPDEIALWQKKHRCDIGMFILPSRRASFVTDWWRWWRRVYPNEGTRVIKPGPNGIILVVLSLAWLGRSTRNLDDNDVTKSSWREAVLSVTQALTDGIA</sequence>
<comment type="caution">
    <text evidence="1">The sequence shown here is derived from an EMBL/GenBank/DDBJ whole genome shotgun (WGS) entry which is preliminary data.</text>
</comment>
<protein>
    <submittedName>
        <fullName evidence="1">Uncharacterized protein</fullName>
    </submittedName>
</protein>
<proteinExistence type="predicted"/>
<organism evidence="1 2">
    <name type="scientific">Hygrophoropsis aurantiaca</name>
    <dbReference type="NCBI Taxonomy" id="72124"/>
    <lineage>
        <taxon>Eukaryota</taxon>
        <taxon>Fungi</taxon>
        <taxon>Dikarya</taxon>
        <taxon>Basidiomycota</taxon>
        <taxon>Agaricomycotina</taxon>
        <taxon>Agaricomycetes</taxon>
        <taxon>Agaricomycetidae</taxon>
        <taxon>Boletales</taxon>
        <taxon>Coniophorineae</taxon>
        <taxon>Hygrophoropsidaceae</taxon>
        <taxon>Hygrophoropsis</taxon>
    </lineage>
</organism>